<dbReference type="SUPFAM" id="SSF53474">
    <property type="entry name" value="alpha/beta-Hydrolases"/>
    <property type="match status" value="1"/>
</dbReference>
<dbReference type="PANTHER" id="PTHR43433">
    <property type="entry name" value="HYDROLASE, ALPHA/BETA FOLD FAMILY PROTEIN"/>
    <property type="match status" value="1"/>
</dbReference>
<comment type="caution">
    <text evidence="2">The sequence shown here is derived from an EMBL/GenBank/DDBJ whole genome shotgun (WGS) entry which is preliminary data.</text>
</comment>
<evidence type="ECO:0000259" key="1">
    <source>
        <dbReference type="Pfam" id="PF00561"/>
    </source>
</evidence>
<dbReference type="InterPro" id="IPR029058">
    <property type="entry name" value="AB_hydrolase_fold"/>
</dbReference>
<evidence type="ECO:0000313" key="3">
    <source>
        <dbReference type="Proteomes" id="UP000249363"/>
    </source>
</evidence>
<dbReference type="RefSeq" id="XP_040731061.1">
    <property type="nucleotide sequence ID" value="XM_040874715.1"/>
</dbReference>
<dbReference type="Gene3D" id="3.40.50.1820">
    <property type="entry name" value="alpha/beta hydrolase"/>
    <property type="match status" value="1"/>
</dbReference>
<dbReference type="Pfam" id="PF00561">
    <property type="entry name" value="Abhydrolase_1"/>
    <property type="match status" value="1"/>
</dbReference>
<evidence type="ECO:0000313" key="2">
    <source>
        <dbReference type="EMBL" id="RAO66544.1"/>
    </source>
</evidence>
<gene>
    <name evidence="2" type="ORF">BHQ10_002556</name>
</gene>
<dbReference type="OrthoDB" id="19657at2759"/>
<dbReference type="Proteomes" id="UP000249363">
    <property type="component" value="Unassembled WGS sequence"/>
</dbReference>
<dbReference type="STRING" id="1196081.A0A364KSL6"/>
<dbReference type="PANTHER" id="PTHR43433:SF10">
    <property type="entry name" value="AB HYDROLASE-1 DOMAIN-CONTAINING PROTEIN"/>
    <property type="match status" value="1"/>
</dbReference>
<protein>
    <recommendedName>
        <fullName evidence="1">AB hydrolase-1 domain-containing protein</fullName>
    </recommendedName>
</protein>
<dbReference type="InterPro" id="IPR000073">
    <property type="entry name" value="AB_hydrolase_1"/>
</dbReference>
<dbReference type="GeneID" id="63791773"/>
<feature type="domain" description="AB hydrolase-1" evidence="1">
    <location>
        <begin position="35"/>
        <end position="125"/>
    </location>
</feature>
<keyword evidence="3" id="KW-1185">Reference proteome</keyword>
<organism evidence="2 3">
    <name type="scientific">Talaromyces amestolkiae</name>
    <dbReference type="NCBI Taxonomy" id="1196081"/>
    <lineage>
        <taxon>Eukaryota</taxon>
        <taxon>Fungi</taxon>
        <taxon>Dikarya</taxon>
        <taxon>Ascomycota</taxon>
        <taxon>Pezizomycotina</taxon>
        <taxon>Eurotiomycetes</taxon>
        <taxon>Eurotiomycetidae</taxon>
        <taxon>Eurotiales</taxon>
        <taxon>Trichocomaceae</taxon>
        <taxon>Talaromyces</taxon>
        <taxon>Talaromyces sect. Talaromyces</taxon>
    </lineage>
</organism>
<sequence length="323" mass="35472">MATTSRQTLRVPHLGGTAVGYRTSTPNFDSTKPTVVLVNPFTATVDYYNAEFESHELTKAVNLIAIEPLGHGATVTKSETWTYWDSASVNLQLLDALGIDRVFAVGTSQGGWIVTQMALLAPERVGFFPPTMLQISSTVLIVDLQSIKIQGLVVIGTSMDSESPRSRDLGCWDCPTATAGFVQLAADLTPKDDFEPGQDYYDYLMDIGHGKDADAPTRAFWAEIIRKTYQGDEGKKKICMAAINLVSRDGLYERLPYIKCPVLWLHGTADVVFTVANAQEGISHFVNSTDAQLVIIENGVHFLGASHQKEVQGHILDFTSRWK</sequence>
<name>A0A364KSL6_TALAM</name>
<reference evidence="2 3" key="1">
    <citation type="journal article" date="2017" name="Biotechnol. Biofuels">
        <title>Differential beta-glucosidase expression as a function of carbon source availability in Talaromyces amestolkiae: a genomic and proteomic approach.</title>
        <authorList>
            <person name="de Eugenio L.I."/>
            <person name="Mendez-Liter J.A."/>
            <person name="Nieto-Dominguez M."/>
            <person name="Alonso L."/>
            <person name="Gil-Munoz J."/>
            <person name="Barriuso J."/>
            <person name="Prieto A."/>
            <person name="Martinez M.J."/>
        </authorList>
    </citation>
    <scope>NUCLEOTIDE SEQUENCE [LARGE SCALE GENOMIC DNA]</scope>
    <source>
        <strain evidence="2 3">CIB</strain>
    </source>
</reference>
<dbReference type="EMBL" id="MIKG01000003">
    <property type="protein sequence ID" value="RAO66544.1"/>
    <property type="molecule type" value="Genomic_DNA"/>
</dbReference>
<dbReference type="InterPro" id="IPR050471">
    <property type="entry name" value="AB_hydrolase"/>
</dbReference>
<proteinExistence type="predicted"/>
<accession>A0A364KSL6</accession>
<dbReference type="AlphaFoldDB" id="A0A364KSL6"/>